<dbReference type="RefSeq" id="WP_121839342.1">
    <property type="nucleotide sequence ID" value="NZ_ML014785.1"/>
</dbReference>
<reference evidence="5 6" key="1">
    <citation type="submission" date="2018-09" db="EMBL/GenBank/DDBJ databases">
        <title>Phylogeny of the Shewanellaceae, and recommendation for two new genera, Pseudoshewanella and Parashewanella.</title>
        <authorList>
            <person name="Wang G."/>
        </authorList>
    </citation>
    <scope>NUCLEOTIDE SEQUENCE [LARGE SCALE GENOMIC DNA]</scope>
    <source>
        <strain evidence="5 6">C51</strain>
    </source>
</reference>
<keyword evidence="6" id="KW-1185">Reference proteome</keyword>
<evidence type="ECO:0000259" key="3">
    <source>
        <dbReference type="Pfam" id="PF25917"/>
    </source>
</evidence>
<dbReference type="AlphaFoldDB" id="A0A3L8PVM4"/>
<dbReference type="Pfam" id="PF25954">
    <property type="entry name" value="Beta-barrel_RND_2"/>
    <property type="match status" value="1"/>
</dbReference>
<dbReference type="InterPro" id="IPR058792">
    <property type="entry name" value="Beta-barrel_RND_2"/>
</dbReference>
<proteinExistence type="inferred from homology"/>
<comment type="caution">
    <text evidence="5">The sequence shown here is derived from an EMBL/GenBank/DDBJ whole genome shotgun (WGS) entry which is preliminary data.</text>
</comment>
<keyword evidence="2" id="KW-0175">Coiled coil</keyword>
<evidence type="ECO:0000256" key="1">
    <source>
        <dbReference type="ARBA" id="ARBA00009477"/>
    </source>
</evidence>
<evidence type="ECO:0000313" key="6">
    <source>
        <dbReference type="Proteomes" id="UP000281474"/>
    </source>
</evidence>
<dbReference type="InterPro" id="IPR058625">
    <property type="entry name" value="MdtA-like_BSH"/>
</dbReference>
<dbReference type="GO" id="GO:0015562">
    <property type="term" value="F:efflux transmembrane transporter activity"/>
    <property type="evidence" value="ECO:0007669"/>
    <property type="project" value="TreeGrafter"/>
</dbReference>
<dbReference type="Gene3D" id="2.40.30.170">
    <property type="match status" value="1"/>
</dbReference>
<evidence type="ECO:0000313" key="5">
    <source>
        <dbReference type="EMBL" id="RLV59391.1"/>
    </source>
</evidence>
<dbReference type="Proteomes" id="UP000281474">
    <property type="component" value="Unassembled WGS sequence"/>
</dbReference>
<dbReference type="InterPro" id="IPR006143">
    <property type="entry name" value="RND_pump_MFP"/>
</dbReference>
<name>A0A3L8PVM4_9GAMM</name>
<organism evidence="5 6">
    <name type="scientific">Parashewanella curva</name>
    <dbReference type="NCBI Taxonomy" id="2338552"/>
    <lineage>
        <taxon>Bacteria</taxon>
        <taxon>Pseudomonadati</taxon>
        <taxon>Pseudomonadota</taxon>
        <taxon>Gammaproteobacteria</taxon>
        <taxon>Alteromonadales</taxon>
        <taxon>Shewanellaceae</taxon>
        <taxon>Parashewanella</taxon>
    </lineage>
</organism>
<feature type="coiled-coil region" evidence="2">
    <location>
        <begin position="142"/>
        <end position="176"/>
    </location>
</feature>
<dbReference type="PANTHER" id="PTHR30469:SF29">
    <property type="entry name" value="BLR2860 PROTEIN"/>
    <property type="match status" value="1"/>
</dbReference>
<dbReference type="GO" id="GO:1990281">
    <property type="term" value="C:efflux pump complex"/>
    <property type="evidence" value="ECO:0007669"/>
    <property type="project" value="TreeGrafter"/>
</dbReference>
<protein>
    <submittedName>
        <fullName evidence="5">Efflux RND transporter periplasmic adaptor subunit</fullName>
    </submittedName>
</protein>
<dbReference type="Pfam" id="PF25917">
    <property type="entry name" value="BSH_RND"/>
    <property type="match status" value="1"/>
</dbReference>
<dbReference type="Gene3D" id="2.40.50.100">
    <property type="match status" value="1"/>
</dbReference>
<dbReference type="Gene3D" id="1.10.287.470">
    <property type="entry name" value="Helix hairpin bin"/>
    <property type="match status" value="1"/>
</dbReference>
<accession>A0A3L8PVM4</accession>
<sequence>MIKPKLNSVTIAVVLALVAVAWIATGTISTSQDSSEQAQTHQQQQKKQSLFKVQVADFTANEMSNILNLRGQIEAPKQVSLKAEVSGKVIKKNILKGEQAQKGQVIIQLEENARKLSLESAKADLLVKQADLQASERLFKKKLVSSNQHKQAQAQLANAEANVKQLQLNLQHTQIKAPFSGILNELTAEPGSYVGVGDPIGTLVDNSYLLIVAQVPQRDIANIKQGLPVTAELTNGSMVQGKVSYISQSADPQTRTYRVEAKVTGLQSLPAFGQSAKVALDLNSINTHKIPASMLDLSTDGRLQVKGVNEHNQVNTYLVDLIRSDLSGVYVTGLPEQVTLITVGQGFVANGQTVEPQYVTLEKE</sequence>
<comment type="similarity">
    <text evidence="1">Belongs to the membrane fusion protein (MFP) (TC 8.A.1) family.</text>
</comment>
<dbReference type="OrthoDB" id="2110899at2"/>
<dbReference type="PANTHER" id="PTHR30469">
    <property type="entry name" value="MULTIDRUG RESISTANCE PROTEIN MDTA"/>
    <property type="match status" value="1"/>
</dbReference>
<dbReference type="NCBIfam" id="TIGR01730">
    <property type="entry name" value="RND_mfp"/>
    <property type="match status" value="1"/>
</dbReference>
<dbReference type="EMBL" id="QZEI01000036">
    <property type="protein sequence ID" value="RLV59391.1"/>
    <property type="molecule type" value="Genomic_DNA"/>
</dbReference>
<feature type="domain" description="CusB-like beta-barrel" evidence="4">
    <location>
        <begin position="211"/>
        <end position="266"/>
    </location>
</feature>
<evidence type="ECO:0000259" key="4">
    <source>
        <dbReference type="Pfam" id="PF25954"/>
    </source>
</evidence>
<evidence type="ECO:0000256" key="2">
    <source>
        <dbReference type="SAM" id="Coils"/>
    </source>
</evidence>
<dbReference type="SUPFAM" id="SSF111369">
    <property type="entry name" value="HlyD-like secretion proteins"/>
    <property type="match status" value="1"/>
</dbReference>
<feature type="domain" description="Multidrug resistance protein MdtA-like barrel-sandwich hybrid" evidence="3">
    <location>
        <begin position="78"/>
        <end position="204"/>
    </location>
</feature>
<gene>
    <name evidence="5" type="ORF">D5018_12525</name>
</gene>